<evidence type="ECO:0000313" key="2">
    <source>
        <dbReference type="EMBL" id="KAG6642631.1"/>
    </source>
</evidence>
<accession>A0A8T1PM76</accession>
<reference evidence="2" key="1">
    <citation type="submission" date="2020-12" db="EMBL/GenBank/DDBJ databases">
        <title>WGS assembly of Carya illinoinensis cv. Pawnee.</title>
        <authorList>
            <person name="Platts A."/>
            <person name="Shu S."/>
            <person name="Wright S."/>
            <person name="Barry K."/>
            <person name="Edger P."/>
            <person name="Pires J.C."/>
            <person name="Schmutz J."/>
        </authorList>
    </citation>
    <scope>NUCLEOTIDE SEQUENCE</scope>
    <source>
        <tissue evidence="2">Leaf</tissue>
    </source>
</reference>
<name>A0A8T1PM76_CARIL</name>
<dbReference type="AlphaFoldDB" id="A0A8T1PM76"/>
<evidence type="ECO:0000256" key="1">
    <source>
        <dbReference type="SAM" id="MobiDB-lite"/>
    </source>
</evidence>
<evidence type="ECO:0000313" key="3">
    <source>
        <dbReference type="Proteomes" id="UP000811609"/>
    </source>
</evidence>
<feature type="compositionally biased region" description="Basic residues" evidence="1">
    <location>
        <begin position="173"/>
        <end position="184"/>
    </location>
</feature>
<gene>
    <name evidence="2" type="ORF">CIPAW_09G153000</name>
</gene>
<organism evidence="2 3">
    <name type="scientific">Carya illinoinensis</name>
    <name type="common">Pecan</name>
    <dbReference type="NCBI Taxonomy" id="32201"/>
    <lineage>
        <taxon>Eukaryota</taxon>
        <taxon>Viridiplantae</taxon>
        <taxon>Streptophyta</taxon>
        <taxon>Embryophyta</taxon>
        <taxon>Tracheophyta</taxon>
        <taxon>Spermatophyta</taxon>
        <taxon>Magnoliopsida</taxon>
        <taxon>eudicotyledons</taxon>
        <taxon>Gunneridae</taxon>
        <taxon>Pentapetalae</taxon>
        <taxon>rosids</taxon>
        <taxon>fabids</taxon>
        <taxon>Fagales</taxon>
        <taxon>Juglandaceae</taxon>
        <taxon>Carya</taxon>
    </lineage>
</organism>
<sequence length="212" mass="24430">MKLKETSFGCGWWWKWRSKAKKGLNEVELVGPAPATDRGRKWELVVANGGLNGGETWWRCSPVRGEENWVGGVGHTAGERGFWAAKAIGDRGEKQAGVVTSRGLWRLTAGPMALKIDGDDLWWEGKRMVVVVHYTMAGRQRTGRSNRRRWEGEKRAVRAGRKKPGRKEEEKGKKVKKRRKRKGKREKEKEKRKEMRSNPHSGNQKQVRRKQY</sequence>
<dbReference type="EMBL" id="CM031817">
    <property type="protein sequence ID" value="KAG6642631.1"/>
    <property type="molecule type" value="Genomic_DNA"/>
</dbReference>
<keyword evidence="3" id="KW-1185">Reference proteome</keyword>
<protein>
    <submittedName>
        <fullName evidence="2">Uncharacterized protein</fullName>
    </submittedName>
</protein>
<proteinExistence type="predicted"/>
<dbReference type="Proteomes" id="UP000811609">
    <property type="component" value="Chromosome 9"/>
</dbReference>
<feature type="compositionally biased region" description="Basic and acidic residues" evidence="1">
    <location>
        <begin position="185"/>
        <end position="197"/>
    </location>
</feature>
<comment type="caution">
    <text evidence="2">The sequence shown here is derived from an EMBL/GenBank/DDBJ whole genome shotgun (WGS) entry which is preliminary data.</text>
</comment>
<feature type="region of interest" description="Disordered" evidence="1">
    <location>
        <begin position="139"/>
        <end position="212"/>
    </location>
</feature>